<protein>
    <submittedName>
        <fullName evidence="2">Cold shock domain-containing protein</fullName>
    </submittedName>
</protein>
<dbReference type="SMART" id="SM00357">
    <property type="entry name" value="CSP"/>
    <property type="match status" value="2"/>
</dbReference>
<feature type="domain" description="CSD" evidence="1">
    <location>
        <begin position="103"/>
        <end position="168"/>
    </location>
</feature>
<dbReference type="PANTHER" id="PTHR46565">
    <property type="entry name" value="COLD SHOCK DOMAIN PROTEIN 2"/>
    <property type="match status" value="1"/>
</dbReference>
<dbReference type="EMBL" id="JAAATX020000001">
    <property type="protein sequence ID" value="MBU9696683.1"/>
    <property type="molecule type" value="Genomic_DNA"/>
</dbReference>
<dbReference type="InterPro" id="IPR012340">
    <property type="entry name" value="NA-bd_OB-fold"/>
</dbReference>
<sequence length="177" mass="19209">MIEDDRAVQTVHGRVKWFDPGKGFGFIVADEGGADILLHANVLRNYGQNSVADGAVITVKVQMTQRGVQAVEVVSIEPPQGVAFPLGDENAPADPEEIARLPLEPARVKWFDKAKGFGFANVFGRPEDVFIHIEVLRVSGFADLQAGEAICLRIVEGKRGRMAVQVVSWEAATRQSG</sequence>
<proteinExistence type="predicted"/>
<dbReference type="InterPro" id="IPR002059">
    <property type="entry name" value="CSP_DNA-bd"/>
</dbReference>
<evidence type="ECO:0000313" key="3">
    <source>
        <dbReference type="Proteomes" id="UP000731907"/>
    </source>
</evidence>
<gene>
    <name evidence="2" type="ORF">GU927_002370</name>
</gene>
<dbReference type="Proteomes" id="UP000731907">
    <property type="component" value="Unassembled WGS sequence"/>
</dbReference>
<dbReference type="SUPFAM" id="SSF50249">
    <property type="entry name" value="Nucleic acid-binding proteins"/>
    <property type="match status" value="2"/>
</dbReference>
<organism evidence="2 3">
    <name type="scientific">Paragemmobacter amnigenus</name>
    <dbReference type="NCBI Taxonomy" id="2852097"/>
    <lineage>
        <taxon>Bacteria</taxon>
        <taxon>Pseudomonadati</taxon>
        <taxon>Pseudomonadota</taxon>
        <taxon>Alphaproteobacteria</taxon>
        <taxon>Rhodobacterales</taxon>
        <taxon>Paracoccaceae</taxon>
        <taxon>Paragemmobacter</taxon>
    </lineage>
</organism>
<evidence type="ECO:0000313" key="2">
    <source>
        <dbReference type="EMBL" id="MBU9696683.1"/>
    </source>
</evidence>
<dbReference type="PROSITE" id="PS51857">
    <property type="entry name" value="CSD_2"/>
    <property type="match status" value="2"/>
</dbReference>
<dbReference type="CDD" id="cd04458">
    <property type="entry name" value="CSP_CDS"/>
    <property type="match status" value="2"/>
</dbReference>
<name>A0ABS6IYT8_9RHOB</name>
<accession>A0ABS6IYT8</accession>
<evidence type="ECO:0000259" key="1">
    <source>
        <dbReference type="PROSITE" id="PS51857"/>
    </source>
</evidence>
<feature type="domain" description="CSD" evidence="1">
    <location>
        <begin position="10"/>
        <end position="75"/>
    </location>
</feature>
<dbReference type="Gene3D" id="2.40.50.140">
    <property type="entry name" value="Nucleic acid-binding proteins"/>
    <property type="match status" value="2"/>
</dbReference>
<reference evidence="2 3" key="1">
    <citation type="submission" date="2021-06" db="EMBL/GenBank/DDBJ databases">
        <title>Rhodobacteraceae bacterium strain HSP-20.</title>
        <authorList>
            <person name="Chen W.-M."/>
        </authorList>
    </citation>
    <scope>NUCLEOTIDE SEQUENCE [LARGE SCALE GENOMIC DNA]</scope>
    <source>
        <strain evidence="2 3">HSP-20</strain>
    </source>
</reference>
<dbReference type="PRINTS" id="PR00050">
    <property type="entry name" value="COLDSHOCK"/>
</dbReference>
<keyword evidence="3" id="KW-1185">Reference proteome</keyword>
<dbReference type="InterPro" id="IPR011129">
    <property type="entry name" value="CSD"/>
</dbReference>
<comment type="caution">
    <text evidence="2">The sequence shown here is derived from an EMBL/GenBank/DDBJ whole genome shotgun (WGS) entry which is preliminary data.</text>
</comment>
<dbReference type="Pfam" id="PF00313">
    <property type="entry name" value="CSD"/>
    <property type="match status" value="2"/>
</dbReference>
<dbReference type="RefSeq" id="WP_161760719.1">
    <property type="nucleotide sequence ID" value="NZ_JAAATX020000001.1"/>
</dbReference>
<dbReference type="PANTHER" id="PTHR46565:SF20">
    <property type="entry name" value="COLD SHOCK DOMAIN-CONTAINING PROTEIN 4"/>
    <property type="match status" value="1"/>
</dbReference>